<sequence length="257" mass="29748">MQLASWNVNSIKKRLGLVQCLLKKSNLDVLLLQELKCTTDSFPFLEIESMGYNVRVHGEKSYNGVACISKHAIEDVRTSLIFGDTQARYMECLVIKNEKAFRIINVYVPNGGSIDSKNSLYKIKFFDALQERVHDAMEYDEPLIVAGDYNVALYDIDVYSPARLTDSVCFHISMRRKARELFGLGMRDAFRLLHANERTFSWWDYRASAWRSNRGMRIDNILLSPLAVDMLDKAYIETFWRNESEPSDHVPIFCKLH</sequence>
<proteinExistence type="inferred from homology"/>
<evidence type="ECO:0000256" key="1">
    <source>
        <dbReference type="ARBA" id="ARBA00001946"/>
    </source>
</evidence>
<dbReference type="PROSITE" id="PS51435">
    <property type="entry name" value="AP_NUCLEASE_F1_4"/>
    <property type="match status" value="1"/>
</dbReference>
<dbReference type="EMBL" id="CAWVOK010000031">
    <property type="protein sequence ID" value="CAK8163461.1"/>
    <property type="molecule type" value="Genomic_DNA"/>
</dbReference>
<comment type="similarity">
    <text evidence="2">Belongs to the DNA repair enzymes AP/ExoA family.</text>
</comment>
<evidence type="ECO:0000259" key="6">
    <source>
        <dbReference type="Pfam" id="PF03372"/>
    </source>
</evidence>
<evidence type="ECO:0000313" key="8">
    <source>
        <dbReference type="Proteomes" id="UP001314181"/>
    </source>
</evidence>
<accession>A0ABP0EWN6</accession>
<dbReference type="InterPro" id="IPR004808">
    <property type="entry name" value="AP_endonuc_1"/>
</dbReference>
<dbReference type="Proteomes" id="UP001314181">
    <property type="component" value="Unassembled WGS sequence"/>
</dbReference>
<dbReference type="NCBIfam" id="TIGR00633">
    <property type="entry name" value="xth"/>
    <property type="match status" value="1"/>
</dbReference>
<dbReference type="InterPro" id="IPR037493">
    <property type="entry name" value="ExoIII-like"/>
</dbReference>
<keyword evidence="4 7" id="KW-0378">Hydrolase</keyword>
<gene>
    <name evidence="7" type="ORF">CAXC1_50020</name>
</gene>
<name>A0ABP0EWN6_9RICK</name>
<keyword evidence="3" id="KW-0479">Metal-binding</keyword>
<keyword evidence="5" id="KW-0460">Magnesium</keyword>
<reference evidence="7 8" key="1">
    <citation type="submission" date="2024-01" db="EMBL/GenBank/DDBJ databases">
        <authorList>
            <person name="Kunselman E."/>
        </authorList>
    </citation>
    <scope>NUCLEOTIDE SEQUENCE [LARGE SCALE GENOMIC DNA]</scope>
    <source>
        <strain evidence="7">2 abalone samples</strain>
    </source>
</reference>
<dbReference type="PANTHER" id="PTHR43250:SF2">
    <property type="entry name" value="EXODEOXYRIBONUCLEASE III"/>
    <property type="match status" value="1"/>
</dbReference>
<evidence type="ECO:0000256" key="3">
    <source>
        <dbReference type="ARBA" id="ARBA00022723"/>
    </source>
</evidence>
<dbReference type="CDD" id="cd09086">
    <property type="entry name" value="ExoIII-like_AP-endo"/>
    <property type="match status" value="1"/>
</dbReference>
<evidence type="ECO:0000256" key="4">
    <source>
        <dbReference type="ARBA" id="ARBA00022801"/>
    </source>
</evidence>
<evidence type="ECO:0000256" key="5">
    <source>
        <dbReference type="ARBA" id="ARBA00022842"/>
    </source>
</evidence>
<feature type="domain" description="Endonuclease/exonuclease/phosphatase" evidence="6">
    <location>
        <begin position="4"/>
        <end position="249"/>
    </location>
</feature>
<dbReference type="EC" id="3.1.11.2" evidence="7"/>
<dbReference type="PANTHER" id="PTHR43250">
    <property type="entry name" value="EXODEOXYRIBONUCLEASE III"/>
    <property type="match status" value="1"/>
</dbReference>
<comment type="cofactor">
    <cofactor evidence="1">
        <name>Mg(2+)</name>
        <dbReference type="ChEBI" id="CHEBI:18420"/>
    </cofactor>
</comment>
<dbReference type="SUPFAM" id="SSF56219">
    <property type="entry name" value="DNase I-like"/>
    <property type="match status" value="1"/>
</dbReference>
<dbReference type="GO" id="GO:0008311">
    <property type="term" value="F:double-stranded DNA 3'-5' DNA exonuclease activity"/>
    <property type="evidence" value="ECO:0007669"/>
    <property type="project" value="UniProtKB-EC"/>
</dbReference>
<protein>
    <submittedName>
        <fullName evidence="7">Exodeoxyribonuclease III</fullName>
        <ecNumber evidence="7">3.1.11.2</ecNumber>
    </submittedName>
</protein>
<dbReference type="InterPro" id="IPR005135">
    <property type="entry name" value="Endo/exonuclease/phosphatase"/>
</dbReference>
<keyword evidence="8" id="KW-1185">Reference proteome</keyword>
<evidence type="ECO:0000256" key="2">
    <source>
        <dbReference type="ARBA" id="ARBA00007092"/>
    </source>
</evidence>
<evidence type="ECO:0000313" key="7">
    <source>
        <dbReference type="EMBL" id="CAK8163461.1"/>
    </source>
</evidence>
<dbReference type="InterPro" id="IPR036691">
    <property type="entry name" value="Endo/exonu/phosph_ase_sf"/>
</dbReference>
<dbReference type="Pfam" id="PF03372">
    <property type="entry name" value="Exo_endo_phos"/>
    <property type="match status" value="1"/>
</dbReference>
<dbReference type="Gene3D" id="3.60.10.10">
    <property type="entry name" value="Endonuclease/exonuclease/phosphatase"/>
    <property type="match status" value="1"/>
</dbReference>
<organism evidence="7 8">
    <name type="scientific">Candidatus Xenohaliotis californiensis</name>
    <dbReference type="NCBI Taxonomy" id="84677"/>
    <lineage>
        <taxon>Bacteria</taxon>
        <taxon>Pseudomonadati</taxon>
        <taxon>Pseudomonadota</taxon>
        <taxon>Alphaproteobacteria</taxon>
        <taxon>Rickettsiales</taxon>
        <taxon>Anaplasmataceae</taxon>
        <taxon>Candidatus Xenohaliotis</taxon>
    </lineage>
</organism>
<comment type="caution">
    <text evidence="7">The sequence shown here is derived from an EMBL/GenBank/DDBJ whole genome shotgun (WGS) entry which is preliminary data.</text>
</comment>
<dbReference type="NCBIfam" id="TIGR00195">
    <property type="entry name" value="exoDNase_III"/>
    <property type="match status" value="1"/>
</dbReference>
<dbReference type="RefSeq" id="WP_338364685.1">
    <property type="nucleotide sequence ID" value="NZ_CAWVOK010000031.1"/>
</dbReference>